<dbReference type="EC" id="5.1.99.6" evidence="19"/>
<evidence type="ECO:0000259" key="20">
    <source>
        <dbReference type="PROSITE" id="PS51383"/>
    </source>
</evidence>
<feature type="binding site" evidence="17">
    <location>
        <begin position="416"/>
        <end position="420"/>
    </location>
    <ligand>
        <name>AMP</name>
        <dbReference type="ChEBI" id="CHEBI:456215"/>
    </ligand>
</feature>
<feature type="binding site" evidence="18">
    <location>
        <position position="164"/>
    </location>
    <ligand>
        <name>K(+)</name>
        <dbReference type="ChEBI" id="CHEBI:29103"/>
    </ligand>
</feature>
<dbReference type="SUPFAM" id="SSF53613">
    <property type="entry name" value="Ribokinase-like"/>
    <property type="match status" value="1"/>
</dbReference>
<comment type="catalytic activity">
    <reaction evidence="2 18 19">
        <text>(6R)-NADPHX = (6S)-NADPHX</text>
        <dbReference type="Rhea" id="RHEA:32227"/>
        <dbReference type="ChEBI" id="CHEBI:64076"/>
        <dbReference type="ChEBI" id="CHEBI:64077"/>
        <dbReference type="EC" id="5.1.99.6"/>
    </reaction>
</comment>
<dbReference type="NCBIfam" id="TIGR00197">
    <property type="entry name" value="yjeF_nterm"/>
    <property type="match status" value="1"/>
</dbReference>
<dbReference type="InterPro" id="IPR029056">
    <property type="entry name" value="Ribokinase-like"/>
</dbReference>
<dbReference type="RefSeq" id="WP_098196346.1">
    <property type="nucleotide sequence ID" value="NZ_CP023777.1"/>
</dbReference>
<keyword evidence="11 18" id="KW-0413">Isomerase</keyword>
<comment type="similarity">
    <text evidence="18">Belongs to the NnrE/AIBP family.</text>
</comment>
<feature type="binding site" evidence="18">
    <location>
        <begin position="57"/>
        <end position="61"/>
    </location>
    <ligand>
        <name>(6S)-NADPHX</name>
        <dbReference type="ChEBI" id="CHEBI:64076"/>
    </ligand>
</feature>
<dbReference type="GO" id="GO:0046496">
    <property type="term" value="P:nicotinamide nucleotide metabolic process"/>
    <property type="evidence" value="ECO:0007669"/>
    <property type="project" value="UniProtKB-UniRule"/>
</dbReference>
<evidence type="ECO:0000256" key="19">
    <source>
        <dbReference type="PIRNR" id="PIRNR017184"/>
    </source>
</evidence>
<dbReference type="InterPro" id="IPR000631">
    <property type="entry name" value="CARKD"/>
</dbReference>
<feature type="binding site" evidence="17">
    <location>
        <position position="263"/>
    </location>
    <ligand>
        <name>(6S)-NADPHX</name>
        <dbReference type="ChEBI" id="CHEBI:64076"/>
    </ligand>
</feature>
<comment type="cofactor">
    <cofactor evidence="17">
        <name>Mg(2+)</name>
        <dbReference type="ChEBI" id="CHEBI:18420"/>
    </cofactor>
</comment>
<evidence type="ECO:0000256" key="1">
    <source>
        <dbReference type="ARBA" id="ARBA00000013"/>
    </source>
</evidence>
<gene>
    <name evidence="17" type="primary">nnrD</name>
    <name evidence="18" type="synonym">nnrE</name>
    <name evidence="22" type="ORF">COR50_20845</name>
</gene>
<feature type="binding site" evidence="17">
    <location>
        <position position="381"/>
    </location>
    <ligand>
        <name>(6S)-NADPHX</name>
        <dbReference type="ChEBI" id="CHEBI:64076"/>
    </ligand>
</feature>
<dbReference type="GO" id="GO:0046872">
    <property type="term" value="F:metal ion binding"/>
    <property type="evidence" value="ECO:0007669"/>
    <property type="project" value="UniProtKB-UniRule"/>
</dbReference>
<dbReference type="PROSITE" id="PS51383">
    <property type="entry name" value="YJEF_C_3"/>
    <property type="match status" value="1"/>
</dbReference>
<evidence type="ECO:0000256" key="13">
    <source>
        <dbReference type="ARBA" id="ARBA00023268"/>
    </source>
</evidence>
<evidence type="ECO:0000256" key="7">
    <source>
        <dbReference type="ARBA" id="ARBA00022840"/>
    </source>
</evidence>
<keyword evidence="5 18" id="KW-0479">Metal-binding</keyword>
<protein>
    <recommendedName>
        <fullName evidence="19">Bifunctional NAD(P)H-hydrate repair enzyme</fullName>
    </recommendedName>
    <alternativeName>
        <fullName evidence="19">Nicotinamide nucleotide repair protein</fullName>
    </alternativeName>
    <domain>
        <recommendedName>
            <fullName evidence="19">ADP-dependent (S)-NAD(P)H-hydrate dehydratase</fullName>
            <ecNumber evidence="19">4.2.1.136</ecNumber>
        </recommendedName>
        <alternativeName>
            <fullName evidence="19">ADP-dependent NAD(P)HX dehydratase</fullName>
        </alternativeName>
    </domain>
    <domain>
        <recommendedName>
            <fullName evidence="19">NAD(P)H-hydrate epimerase</fullName>
            <ecNumber evidence="19">5.1.99.6</ecNumber>
        </recommendedName>
    </domain>
</protein>
<evidence type="ECO:0000256" key="2">
    <source>
        <dbReference type="ARBA" id="ARBA00000909"/>
    </source>
</evidence>
<evidence type="ECO:0000256" key="18">
    <source>
        <dbReference type="HAMAP-Rule" id="MF_01966"/>
    </source>
</evidence>
<dbReference type="PROSITE" id="PS01050">
    <property type="entry name" value="YJEF_C_2"/>
    <property type="match status" value="1"/>
</dbReference>
<keyword evidence="8 17" id="KW-0521">NADP</keyword>
<evidence type="ECO:0000256" key="3">
    <source>
        <dbReference type="ARBA" id="ARBA00006001"/>
    </source>
</evidence>
<dbReference type="Proteomes" id="UP000220133">
    <property type="component" value="Chromosome"/>
</dbReference>
<comment type="catalytic activity">
    <reaction evidence="15 17 19">
        <text>(6S)-NADHX + ADP = AMP + phosphate + NADH + H(+)</text>
        <dbReference type="Rhea" id="RHEA:32223"/>
        <dbReference type="ChEBI" id="CHEBI:15378"/>
        <dbReference type="ChEBI" id="CHEBI:43474"/>
        <dbReference type="ChEBI" id="CHEBI:57945"/>
        <dbReference type="ChEBI" id="CHEBI:64074"/>
        <dbReference type="ChEBI" id="CHEBI:456215"/>
        <dbReference type="ChEBI" id="CHEBI:456216"/>
        <dbReference type="EC" id="4.2.1.136"/>
    </reaction>
</comment>
<dbReference type="PANTHER" id="PTHR12592">
    <property type="entry name" value="ATP-DEPENDENT (S)-NAD(P)H-HYDRATE DEHYDRATASE FAMILY MEMBER"/>
    <property type="match status" value="1"/>
</dbReference>
<evidence type="ECO:0000256" key="14">
    <source>
        <dbReference type="ARBA" id="ARBA00025153"/>
    </source>
</evidence>
<comment type="similarity">
    <text evidence="17">Belongs to the NnrD/CARKD family.</text>
</comment>
<dbReference type="EC" id="4.2.1.136" evidence="19"/>
<feature type="binding site" evidence="17">
    <location>
        <position position="446"/>
    </location>
    <ligand>
        <name>(6S)-NADPHX</name>
        <dbReference type="ChEBI" id="CHEBI:64076"/>
    </ligand>
</feature>
<feature type="domain" description="YjeF N-terminal" evidence="21">
    <location>
        <begin position="9"/>
        <end position="218"/>
    </location>
</feature>
<organism evidence="22 23">
    <name type="scientific">Chitinophaga caeni</name>
    <dbReference type="NCBI Taxonomy" id="2029983"/>
    <lineage>
        <taxon>Bacteria</taxon>
        <taxon>Pseudomonadati</taxon>
        <taxon>Bacteroidota</taxon>
        <taxon>Chitinophagia</taxon>
        <taxon>Chitinophagales</taxon>
        <taxon>Chitinophagaceae</taxon>
        <taxon>Chitinophaga</taxon>
    </lineage>
</organism>
<feature type="binding site" evidence="18">
    <location>
        <position position="58"/>
    </location>
    <ligand>
        <name>K(+)</name>
        <dbReference type="ChEBI" id="CHEBI:29103"/>
    </ligand>
</feature>
<dbReference type="KEGG" id="cbae:COR50_20845"/>
<dbReference type="GO" id="GO:0110051">
    <property type="term" value="P:metabolite repair"/>
    <property type="evidence" value="ECO:0007669"/>
    <property type="project" value="TreeGrafter"/>
</dbReference>
<sequence>MKILTASQIREADAYTIANEPIPGIDLMERASRACANWIQTHYPPGQPVIVFAGKGNNGGDGLAIARILLEAGYRVHVAIIQHMEHASEDHIMNLTRLKALVNSPVQVVHAVNEMPAIPAGAIIIDAILGTGTNRPVSGWLTNVFHYINNKAKNSTIVSIDMPSGLMADRSTKNAPSVHADFTLSFECYKLAFMLPENADRVGTPVILPIGLHKDYMQHVSTNFHFVDRSIIDTLYLPRSPFSHKGTYGHACIIAGSYGKMGAAVLATRSCLRSGAGLVSAYVPTCGYTILQESIPEAMCITDPAGEFSGSIHDLDQLGITFKAIGIGPGIGMHPSTVKSFERWITLQRQPVVIDADALNIIAGNPSLVQFIPAHSILTPHPKEFERLFGKTTDEFERLGLLSAKAVAWNIYILLKGRFSAIACPDGSIFFNSTGNPGMATGGSGDVLTGILTGLLSQGYQPKAAVLLGAYVHGAAGDAASAHYSQEAMSAGDIIGHLGDVFLSIRESASTNKL</sequence>
<feature type="binding site" evidence="17">
    <location>
        <position position="330"/>
    </location>
    <ligand>
        <name>(6S)-NADPHX</name>
        <dbReference type="ChEBI" id="CHEBI:64076"/>
    </ligand>
</feature>
<dbReference type="OrthoDB" id="9806925at2"/>
<dbReference type="Pfam" id="PF03853">
    <property type="entry name" value="YjeF_N"/>
    <property type="match status" value="1"/>
</dbReference>
<dbReference type="PROSITE" id="PS51385">
    <property type="entry name" value="YJEF_N"/>
    <property type="match status" value="1"/>
</dbReference>
<keyword evidence="13" id="KW-0511">Multifunctional enzyme</keyword>
<comment type="function">
    <text evidence="18">Catalyzes the epimerization of the S- and R-forms of NAD(P)HX, a damaged form of NAD(P)H that is a result of enzymatic or heat-dependent hydration. This is a prerequisite for the S-specific NAD(P)H-hydrate dehydratase to allow the repair of both epimers of NAD(P)HX.</text>
</comment>
<evidence type="ECO:0000256" key="5">
    <source>
        <dbReference type="ARBA" id="ARBA00022723"/>
    </source>
</evidence>
<feature type="binding site" evidence="18">
    <location>
        <begin position="130"/>
        <end position="136"/>
    </location>
    <ligand>
        <name>(6S)-NADPHX</name>
        <dbReference type="ChEBI" id="CHEBI:64076"/>
    </ligand>
</feature>
<reference evidence="22 23" key="1">
    <citation type="submission" date="2017-10" db="EMBL/GenBank/DDBJ databases">
        <title>Paenichitinophaga pekingensis gen. nov., sp. nov., isolated from activated sludge.</title>
        <authorList>
            <person name="Jin D."/>
            <person name="Kong X."/>
            <person name="Deng Y."/>
            <person name="Bai Z."/>
        </authorList>
    </citation>
    <scope>NUCLEOTIDE SEQUENCE [LARGE SCALE GENOMIC DNA]</scope>
    <source>
        <strain evidence="22 23">13</strain>
    </source>
</reference>
<accession>A0A291R1A5</accession>
<evidence type="ECO:0000256" key="8">
    <source>
        <dbReference type="ARBA" id="ARBA00022857"/>
    </source>
</evidence>
<comment type="subunit">
    <text evidence="17">Homotetramer.</text>
</comment>
<comment type="similarity">
    <text evidence="4 19">In the C-terminal section; belongs to the NnrD/CARKD family.</text>
</comment>
<comment type="function">
    <text evidence="14 19">Bifunctional enzyme that catalyzes the epimerization of the S- and R-forms of NAD(P)HX and the dehydration of the S-form of NAD(P)HX at the expense of ADP, which is converted to AMP. This allows the repair of both epimers of NAD(P)HX, a damaged form of NAD(P)H that is a result of enzymatic or heat-dependent hydration.</text>
</comment>
<evidence type="ECO:0000256" key="6">
    <source>
        <dbReference type="ARBA" id="ARBA00022741"/>
    </source>
</evidence>
<comment type="cofactor">
    <cofactor evidence="18 19">
        <name>K(+)</name>
        <dbReference type="ChEBI" id="CHEBI:29103"/>
    </cofactor>
    <text evidence="18 19">Binds 1 potassium ion per subunit.</text>
</comment>
<comment type="catalytic activity">
    <reaction evidence="1 18 19">
        <text>(6R)-NADHX = (6S)-NADHX</text>
        <dbReference type="Rhea" id="RHEA:32215"/>
        <dbReference type="ChEBI" id="CHEBI:64074"/>
        <dbReference type="ChEBI" id="CHEBI:64075"/>
        <dbReference type="EC" id="5.1.99.6"/>
    </reaction>
</comment>
<evidence type="ECO:0000256" key="9">
    <source>
        <dbReference type="ARBA" id="ARBA00022958"/>
    </source>
</evidence>
<dbReference type="Pfam" id="PF01256">
    <property type="entry name" value="Carb_kinase"/>
    <property type="match status" value="1"/>
</dbReference>
<dbReference type="EMBL" id="CP023777">
    <property type="protein sequence ID" value="ATL49980.1"/>
    <property type="molecule type" value="Genomic_DNA"/>
</dbReference>
<evidence type="ECO:0000256" key="10">
    <source>
        <dbReference type="ARBA" id="ARBA00023027"/>
    </source>
</evidence>
<evidence type="ECO:0000256" key="12">
    <source>
        <dbReference type="ARBA" id="ARBA00023239"/>
    </source>
</evidence>
<comment type="caution">
    <text evidence="18">Lacks conserved residue(s) required for the propagation of feature annotation.</text>
</comment>
<dbReference type="Gene3D" id="3.40.1190.20">
    <property type="match status" value="1"/>
</dbReference>
<evidence type="ECO:0000256" key="15">
    <source>
        <dbReference type="ARBA" id="ARBA00048238"/>
    </source>
</evidence>
<dbReference type="HAMAP" id="MF_01966">
    <property type="entry name" value="NADHX_epimerase"/>
    <property type="match status" value="1"/>
</dbReference>
<feature type="binding site" evidence="18">
    <location>
        <position position="161"/>
    </location>
    <ligand>
        <name>(6S)-NADPHX</name>
        <dbReference type="ChEBI" id="CHEBI:64076"/>
    </ligand>
</feature>
<keyword evidence="23" id="KW-1185">Reference proteome</keyword>
<evidence type="ECO:0000256" key="11">
    <source>
        <dbReference type="ARBA" id="ARBA00023235"/>
    </source>
</evidence>
<dbReference type="GO" id="GO:0052855">
    <property type="term" value="F:ADP-dependent NAD(P)H-hydrate dehydratase activity"/>
    <property type="evidence" value="ECO:0007669"/>
    <property type="project" value="UniProtKB-UniRule"/>
</dbReference>
<dbReference type="GO" id="GO:0005524">
    <property type="term" value="F:ATP binding"/>
    <property type="evidence" value="ECO:0007669"/>
    <property type="project" value="UniProtKB-UniRule"/>
</dbReference>
<dbReference type="PANTHER" id="PTHR12592:SF0">
    <property type="entry name" value="ATP-DEPENDENT (S)-NAD(P)H-HYDRATE DEHYDRATASE"/>
    <property type="match status" value="1"/>
</dbReference>
<feature type="binding site" evidence="17">
    <location>
        <position position="445"/>
    </location>
    <ligand>
        <name>AMP</name>
        <dbReference type="ChEBI" id="CHEBI:456215"/>
    </ligand>
</feature>
<feature type="domain" description="YjeF C-terminal" evidence="20">
    <location>
        <begin position="228"/>
        <end position="505"/>
    </location>
</feature>
<keyword evidence="12 17" id="KW-0456">Lyase</keyword>
<dbReference type="InterPro" id="IPR017953">
    <property type="entry name" value="Carbohydrate_kinase_pred_CS"/>
</dbReference>
<evidence type="ECO:0000256" key="16">
    <source>
        <dbReference type="ARBA" id="ARBA00049209"/>
    </source>
</evidence>
<comment type="catalytic activity">
    <reaction evidence="16 17 19">
        <text>(6S)-NADPHX + ADP = AMP + phosphate + NADPH + H(+)</text>
        <dbReference type="Rhea" id="RHEA:32235"/>
        <dbReference type="ChEBI" id="CHEBI:15378"/>
        <dbReference type="ChEBI" id="CHEBI:43474"/>
        <dbReference type="ChEBI" id="CHEBI:57783"/>
        <dbReference type="ChEBI" id="CHEBI:64076"/>
        <dbReference type="ChEBI" id="CHEBI:456215"/>
        <dbReference type="ChEBI" id="CHEBI:456216"/>
        <dbReference type="EC" id="4.2.1.136"/>
    </reaction>
</comment>
<dbReference type="CDD" id="cd01171">
    <property type="entry name" value="YXKO-related"/>
    <property type="match status" value="1"/>
</dbReference>
<keyword evidence="9 18" id="KW-0630">Potassium</keyword>
<dbReference type="HAMAP" id="MF_01965">
    <property type="entry name" value="NADHX_dehydratase"/>
    <property type="match status" value="1"/>
</dbReference>
<name>A0A291R1A5_9BACT</name>
<keyword evidence="7 17" id="KW-0067">ATP-binding</keyword>
<dbReference type="InterPro" id="IPR004443">
    <property type="entry name" value="YjeF_N_dom"/>
</dbReference>
<dbReference type="PIRSF" id="PIRSF017184">
    <property type="entry name" value="Nnr"/>
    <property type="match status" value="1"/>
</dbReference>
<evidence type="ECO:0000256" key="17">
    <source>
        <dbReference type="HAMAP-Rule" id="MF_01965"/>
    </source>
</evidence>
<evidence type="ECO:0000259" key="21">
    <source>
        <dbReference type="PROSITE" id="PS51385"/>
    </source>
</evidence>
<evidence type="ECO:0000256" key="4">
    <source>
        <dbReference type="ARBA" id="ARBA00009524"/>
    </source>
</evidence>
<keyword evidence="10 17" id="KW-0520">NAD</keyword>
<evidence type="ECO:0000313" key="22">
    <source>
        <dbReference type="EMBL" id="ATL49980.1"/>
    </source>
</evidence>
<keyword evidence="6 17" id="KW-0547">Nucleotide-binding</keyword>
<proteinExistence type="inferred from homology"/>
<evidence type="ECO:0000313" key="23">
    <source>
        <dbReference type="Proteomes" id="UP000220133"/>
    </source>
</evidence>
<dbReference type="AlphaFoldDB" id="A0A291R1A5"/>
<feature type="binding site" evidence="18">
    <location>
        <position position="126"/>
    </location>
    <ligand>
        <name>K(+)</name>
        <dbReference type="ChEBI" id="CHEBI:29103"/>
    </ligand>
</feature>
<comment type="function">
    <text evidence="17">Catalyzes the dehydration of the S-form of NAD(P)HX at the expense of ADP, which is converted to AMP. Together with NAD(P)HX epimerase, which catalyzes the epimerization of the S- and R-forms, the enzyme allows the repair of both epimers of NAD(P)HX, a damaged form of NAD(P)H that is a result of enzymatic or heat-dependent hydration.</text>
</comment>
<dbReference type="SUPFAM" id="SSF64153">
    <property type="entry name" value="YjeF N-terminal domain-like"/>
    <property type="match status" value="1"/>
</dbReference>
<dbReference type="NCBIfam" id="TIGR00196">
    <property type="entry name" value="yjeF_cterm"/>
    <property type="match status" value="1"/>
</dbReference>
<dbReference type="Gene3D" id="3.40.50.10260">
    <property type="entry name" value="YjeF N-terminal domain"/>
    <property type="match status" value="1"/>
</dbReference>
<dbReference type="GO" id="GO:0052856">
    <property type="term" value="F:NAD(P)HX epimerase activity"/>
    <property type="evidence" value="ECO:0007669"/>
    <property type="project" value="UniProtKB-UniRule"/>
</dbReference>
<dbReference type="InterPro" id="IPR030677">
    <property type="entry name" value="Nnr"/>
</dbReference>
<dbReference type="InterPro" id="IPR036652">
    <property type="entry name" value="YjeF_N_dom_sf"/>
</dbReference>
<comment type="similarity">
    <text evidence="3 19">In the N-terminal section; belongs to the NnrE/AIBP family.</text>
</comment>